<organism evidence="2 3">
    <name type="scientific">Helicocarpus griseus UAMH5409</name>
    <dbReference type="NCBI Taxonomy" id="1447875"/>
    <lineage>
        <taxon>Eukaryota</taxon>
        <taxon>Fungi</taxon>
        <taxon>Dikarya</taxon>
        <taxon>Ascomycota</taxon>
        <taxon>Pezizomycotina</taxon>
        <taxon>Eurotiomycetes</taxon>
        <taxon>Eurotiomycetidae</taxon>
        <taxon>Onygenales</taxon>
        <taxon>Ajellomycetaceae</taxon>
        <taxon>Helicocarpus</taxon>
    </lineage>
</organism>
<feature type="region of interest" description="Disordered" evidence="1">
    <location>
        <begin position="104"/>
        <end position="171"/>
    </location>
</feature>
<protein>
    <submittedName>
        <fullName evidence="2">Uncharacterized protein</fullName>
    </submittedName>
</protein>
<dbReference type="Proteomes" id="UP000223968">
    <property type="component" value="Unassembled WGS sequence"/>
</dbReference>
<evidence type="ECO:0000256" key="1">
    <source>
        <dbReference type="SAM" id="MobiDB-lite"/>
    </source>
</evidence>
<comment type="caution">
    <text evidence="2">The sequence shown here is derived from an EMBL/GenBank/DDBJ whole genome shotgun (WGS) entry which is preliminary data.</text>
</comment>
<sequence length="264" mass="29962">MYLSQRRTLTPLRQMWPSRSLSKACSGPPLETWEKQILREKVFGENANFTRPHRGKNLTAVQTPAPTPETPRREEARLIPRWELKGCQMKKDIILFYKSPRRKSKLEKQAGQKSVRPAGRSPQSYGKKPSKLAPLKGFQQTGHRPKPIEGHRPLEVSTVSAESTRPSGSLRKSGLEEKYTIWKGAACKRTKGVQGIWREVEFFVMLEEDSPGATSNEILLGLPWLWNVRGMVDVYGSQLIIGNTNRGESRVHVKGPELVYDPSY</sequence>
<dbReference type="OrthoDB" id="4774312at2759"/>
<feature type="compositionally biased region" description="Polar residues" evidence="1">
    <location>
        <begin position="157"/>
        <end position="167"/>
    </location>
</feature>
<dbReference type="STRING" id="1447875.A0A2B7W9E3"/>
<reference evidence="2 3" key="1">
    <citation type="submission" date="2017-10" db="EMBL/GenBank/DDBJ databases">
        <title>Comparative genomics in systemic dimorphic fungi from Ajellomycetaceae.</title>
        <authorList>
            <person name="Munoz J.F."/>
            <person name="Mcewen J.G."/>
            <person name="Clay O.K."/>
            <person name="Cuomo C.A."/>
        </authorList>
    </citation>
    <scope>NUCLEOTIDE SEQUENCE [LARGE SCALE GENOMIC DNA]</scope>
    <source>
        <strain evidence="2 3">UAMH5409</strain>
    </source>
</reference>
<evidence type="ECO:0000313" key="2">
    <source>
        <dbReference type="EMBL" id="PGG96163.1"/>
    </source>
</evidence>
<name>A0A2B7W9E3_9EURO</name>
<dbReference type="EMBL" id="PDNB01000292">
    <property type="protein sequence ID" value="PGG96163.1"/>
    <property type="molecule type" value="Genomic_DNA"/>
</dbReference>
<evidence type="ECO:0000313" key="3">
    <source>
        <dbReference type="Proteomes" id="UP000223968"/>
    </source>
</evidence>
<keyword evidence="3" id="KW-1185">Reference proteome</keyword>
<dbReference type="AlphaFoldDB" id="A0A2B7W9E3"/>
<gene>
    <name evidence="2" type="ORF">AJ79_09694</name>
</gene>
<accession>A0A2B7W9E3</accession>
<proteinExistence type="predicted"/>